<protein>
    <submittedName>
        <fullName evidence="1">Uncharacterized protein</fullName>
    </submittedName>
</protein>
<dbReference type="EMBL" id="AP019377">
    <property type="protein sequence ID" value="BBH95734.1"/>
    <property type="molecule type" value="Genomic_DNA"/>
</dbReference>
<accession>A0A455T8E5</accession>
<dbReference type="AlphaFoldDB" id="A0A455T8E5"/>
<proteinExistence type="predicted"/>
<name>A0A455T8E5_9CHLR</name>
<sequence length="43" mass="5048">MKVIFILLSFFILMALFIRRYSAKTRAIMLLVIVSLVAYSTFF</sequence>
<gene>
    <name evidence="1" type="ORF">KTA_39330</name>
</gene>
<organism evidence="1">
    <name type="scientific">Thermogemmatispora argillosa</name>
    <dbReference type="NCBI Taxonomy" id="2045280"/>
    <lineage>
        <taxon>Bacteria</taxon>
        <taxon>Bacillati</taxon>
        <taxon>Chloroflexota</taxon>
        <taxon>Ktedonobacteria</taxon>
        <taxon>Thermogemmatisporales</taxon>
        <taxon>Thermogemmatisporaceae</taxon>
        <taxon>Thermogemmatispora</taxon>
    </lineage>
</organism>
<reference evidence="1" key="1">
    <citation type="submission" date="2018-12" db="EMBL/GenBank/DDBJ databases">
        <title>Novel natural products biosynthetic potential of the class Ktedonobacteria.</title>
        <authorList>
            <person name="Zheng Y."/>
            <person name="Saitou A."/>
            <person name="Wang C.M."/>
            <person name="Toyoda A."/>
            <person name="Minakuchi Y."/>
            <person name="Sekiguchi Y."/>
            <person name="Ueda K."/>
            <person name="Takano H."/>
            <person name="Sakai Y."/>
            <person name="Yokota A."/>
            <person name="Yabe S."/>
        </authorList>
    </citation>
    <scope>NUCLEOTIDE SEQUENCE</scope>
    <source>
        <strain evidence="1">A3-2</strain>
    </source>
</reference>
<evidence type="ECO:0000313" key="1">
    <source>
        <dbReference type="EMBL" id="BBH95734.1"/>
    </source>
</evidence>